<dbReference type="Gene3D" id="3.40.250.10">
    <property type="entry name" value="Rhodanese-like domain"/>
    <property type="match status" value="1"/>
</dbReference>
<dbReference type="GO" id="GO:0004792">
    <property type="term" value="F:thiosulfate-cyanide sulfurtransferase activity"/>
    <property type="evidence" value="ECO:0007669"/>
    <property type="project" value="TreeGrafter"/>
</dbReference>
<dbReference type="Proteomes" id="UP000501452">
    <property type="component" value="Chromosome"/>
</dbReference>
<dbReference type="InterPro" id="IPR036873">
    <property type="entry name" value="Rhodanese-like_dom_sf"/>
</dbReference>
<gene>
    <name evidence="2" type="ORF">GBA63_03205</name>
</gene>
<dbReference type="SMART" id="SM00450">
    <property type="entry name" value="RHOD"/>
    <property type="match status" value="1"/>
</dbReference>
<dbReference type="Pfam" id="PF00581">
    <property type="entry name" value="Rhodanese"/>
    <property type="match status" value="1"/>
</dbReference>
<proteinExistence type="predicted"/>
<dbReference type="PANTHER" id="PTHR44086:SF10">
    <property type="entry name" value="THIOSULFATE SULFURTRANSFERASE_RHODANESE-LIKE DOMAIN-CONTAINING PROTEIN 3"/>
    <property type="match status" value="1"/>
</dbReference>
<dbReference type="InterPro" id="IPR001763">
    <property type="entry name" value="Rhodanese-like_dom"/>
</dbReference>
<dbReference type="PROSITE" id="PS50206">
    <property type="entry name" value="RHODANESE_3"/>
    <property type="match status" value="1"/>
</dbReference>
<evidence type="ECO:0000259" key="1">
    <source>
        <dbReference type="PROSITE" id="PS50206"/>
    </source>
</evidence>
<accession>A0A6G8Q5M9</accession>
<evidence type="ECO:0000313" key="2">
    <source>
        <dbReference type="EMBL" id="QIN81753.1"/>
    </source>
</evidence>
<dbReference type="CDD" id="cd00158">
    <property type="entry name" value="RHOD"/>
    <property type="match status" value="1"/>
</dbReference>
<dbReference type="SUPFAM" id="SSF52821">
    <property type="entry name" value="Rhodanese/Cell cycle control phosphatase"/>
    <property type="match status" value="1"/>
</dbReference>
<name>A0A6G8Q5M9_9ACTN</name>
<dbReference type="AlphaFoldDB" id="A0A6G8Q5M9"/>
<protein>
    <recommendedName>
        <fullName evidence="1">Rhodanese domain-containing protein</fullName>
    </recommendedName>
</protein>
<dbReference type="PANTHER" id="PTHR44086">
    <property type="entry name" value="THIOSULFATE SULFURTRANSFERASE RDL2, MITOCHONDRIAL-RELATED"/>
    <property type="match status" value="1"/>
</dbReference>
<organism evidence="2 3">
    <name type="scientific">Rubrobacter tropicus</name>
    <dbReference type="NCBI Taxonomy" id="2653851"/>
    <lineage>
        <taxon>Bacteria</taxon>
        <taxon>Bacillati</taxon>
        <taxon>Actinomycetota</taxon>
        <taxon>Rubrobacteria</taxon>
        <taxon>Rubrobacterales</taxon>
        <taxon>Rubrobacteraceae</taxon>
        <taxon>Rubrobacter</taxon>
    </lineage>
</organism>
<feature type="domain" description="Rhodanese" evidence="1">
    <location>
        <begin position="40"/>
        <end position="129"/>
    </location>
</feature>
<dbReference type="EMBL" id="CP045119">
    <property type="protein sequence ID" value="QIN81753.1"/>
    <property type="molecule type" value="Genomic_DNA"/>
</dbReference>
<reference evidence="2 3" key="1">
    <citation type="submission" date="2019-10" db="EMBL/GenBank/DDBJ databases">
        <title>Rubrobacter sp nov SCSIO 52090 isolated from a deep-sea sediment in the South China Sea.</title>
        <authorList>
            <person name="Chen R.W."/>
        </authorList>
    </citation>
    <scope>NUCLEOTIDE SEQUENCE [LARGE SCALE GENOMIC DNA]</scope>
    <source>
        <strain evidence="2 3">SCSIO 52909</strain>
    </source>
</reference>
<dbReference type="KEGG" id="rub:GBA63_03205"/>
<keyword evidence="3" id="KW-1185">Reference proteome</keyword>
<evidence type="ECO:0000313" key="3">
    <source>
        <dbReference type="Proteomes" id="UP000501452"/>
    </source>
</evidence>
<sequence>MTCDARGRSVVAKSYEELVSEARAETEGTDVEAVREELRSGGGVTVVDVREPDEYEAGHIPGAKPLPRGLLEYKAAEELPDKDARIVVHCALGGRGSLAAKSLKEMGYTNVANMEGGIKDWKEKGYEVE</sequence>